<dbReference type="RefSeq" id="XP_024571766.1">
    <property type="nucleotide sequence ID" value="XM_024723726.1"/>
</dbReference>
<evidence type="ECO:0000259" key="1">
    <source>
        <dbReference type="Pfam" id="PF03108"/>
    </source>
</evidence>
<proteinExistence type="predicted"/>
<accession>A0A0P1A5A6</accession>
<dbReference type="Pfam" id="PF03108">
    <property type="entry name" value="DBD_Tnp_Mut"/>
    <property type="match status" value="1"/>
</dbReference>
<dbReference type="Proteomes" id="UP000054928">
    <property type="component" value="Unassembled WGS sequence"/>
</dbReference>
<reference evidence="3" key="1">
    <citation type="submission" date="2014-09" db="EMBL/GenBank/DDBJ databases">
        <authorList>
            <person name="Sharma Rahul"/>
            <person name="Thines Marco"/>
        </authorList>
    </citation>
    <scope>NUCLEOTIDE SEQUENCE [LARGE SCALE GENOMIC DNA]</scope>
</reference>
<dbReference type="GeneID" id="36404574"/>
<dbReference type="InterPro" id="IPR004332">
    <property type="entry name" value="Transposase_MuDR"/>
</dbReference>
<organism evidence="2 3">
    <name type="scientific">Plasmopara halstedii</name>
    <name type="common">Downy mildew of sunflower</name>
    <dbReference type="NCBI Taxonomy" id="4781"/>
    <lineage>
        <taxon>Eukaryota</taxon>
        <taxon>Sar</taxon>
        <taxon>Stramenopiles</taxon>
        <taxon>Oomycota</taxon>
        <taxon>Peronosporomycetes</taxon>
        <taxon>Peronosporales</taxon>
        <taxon>Peronosporaceae</taxon>
        <taxon>Plasmopara</taxon>
    </lineage>
</organism>
<evidence type="ECO:0000313" key="2">
    <source>
        <dbReference type="EMBL" id="CEG35397.1"/>
    </source>
</evidence>
<feature type="domain" description="Transposase MuDR plant" evidence="1">
    <location>
        <begin position="46"/>
        <end position="84"/>
    </location>
</feature>
<dbReference type="AlphaFoldDB" id="A0A0P1A5A6"/>
<evidence type="ECO:0000313" key="3">
    <source>
        <dbReference type="Proteomes" id="UP000054928"/>
    </source>
</evidence>
<sequence length="115" mass="12978">MVESSQSDADAIVLSSESECDQQASQSCGEFFHSGEHTCKDDIISAVIDYHAAIYRPFRVAKSDQRRYKAICKNEGCPFEVQFSFYSSFQSPTKFVPHECRVTECDTLSQAMNRS</sequence>
<keyword evidence="3" id="KW-1185">Reference proteome</keyword>
<dbReference type="EMBL" id="CCYD01000041">
    <property type="protein sequence ID" value="CEG35397.1"/>
    <property type="molecule type" value="Genomic_DNA"/>
</dbReference>
<name>A0A0P1A5A6_PLAHL</name>
<protein>
    <submittedName>
        <fullName evidence="2">Transposase, MuDR, plant</fullName>
    </submittedName>
</protein>
<dbReference type="OrthoDB" id="4504960at2759"/>